<evidence type="ECO:0000256" key="3">
    <source>
        <dbReference type="ARBA" id="ARBA00022525"/>
    </source>
</evidence>
<dbReference type="EMBL" id="MT604236">
    <property type="protein sequence ID" value="QKV35001.1"/>
    <property type="molecule type" value="mRNA"/>
</dbReference>
<dbReference type="SUPFAM" id="SSF47565">
    <property type="entry name" value="Insect pheromone/odorant-binding proteins"/>
    <property type="match status" value="1"/>
</dbReference>
<evidence type="ECO:0000313" key="5">
    <source>
        <dbReference type="EMBL" id="QKV35001.1"/>
    </source>
</evidence>
<sequence length="121" mass="13626">MVARCQFSLLPEDIGKLLQTNAKCQKKSGATQQEIMGTLRGTFSDSPELKKHLFCLGVKLDFISKDGVFQKELIRDKMAVIVPDESQLEDLLEKCLMETENAADSVYQSIRCFAKQNLLPQ</sequence>
<evidence type="ECO:0000256" key="2">
    <source>
        <dbReference type="ARBA" id="ARBA00008098"/>
    </source>
</evidence>
<evidence type="ECO:0000256" key="4">
    <source>
        <dbReference type="ARBA" id="ARBA00022729"/>
    </source>
</evidence>
<reference evidence="5" key="2">
    <citation type="submission" date="2020-06" db="EMBL/GenBank/DDBJ databases">
        <authorList>
            <person name="Torres Huerta B."/>
            <person name="Segura-Leon O.L."/>
        </authorList>
    </citation>
    <scope>NUCLEOTIDE SEQUENCE</scope>
    <source>
        <tissue evidence="5">Head</tissue>
    </source>
</reference>
<name>A0A7U3U815_9CUCU</name>
<keyword evidence="4" id="KW-0732">Signal</keyword>
<comment type="similarity">
    <text evidence="2">Belongs to the PBP/GOBP family.</text>
</comment>
<evidence type="ECO:0000256" key="1">
    <source>
        <dbReference type="ARBA" id="ARBA00004613"/>
    </source>
</evidence>
<dbReference type="Gene3D" id="1.10.238.20">
    <property type="entry name" value="Pheromone/general odorant binding protein domain"/>
    <property type="match status" value="1"/>
</dbReference>
<gene>
    <name evidence="5" type="primary">OBP24</name>
</gene>
<dbReference type="PANTHER" id="PTHR11857">
    <property type="entry name" value="ODORANT BINDING PROTEIN-RELATED"/>
    <property type="match status" value="1"/>
</dbReference>
<dbReference type="CDD" id="cd23992">
    <property type="entry name" value="PBP_GOBP"/>
    <property type="match status" value="1"/>
</dbReference>
<organism evidence="5">
    <name type="scientific">Dendroctonus adjunctus</name>
    <name type="common">roundheaded pine beetle</name>
    <dbReference type="NCBI Taxonomy" id="77157"/>
    <lineage>
        <taxon>Eukaryota</taxon>
        <taxon>Metazoa</taxon>
        <taxon>Ecdysozoa</taxon>
        <taxon>Arthropoda</taxon>
        <taxon>Hexapoda</taxon>
        <taxon>Insecta</taxon>
        <taxon>Pterygota</taxon>
        <taxon>Neoptera</taxon>
        <taxon>Endopterygota</taxon>
        <taxon>Coleoptera</taxon>
        <taxon>Polyphaga</taxon>
        <taxon>Cucujiformia</taxon>
        <taxon>Curculionidae</taxon>
        <taxon>Scolytinae</taxon>
        <taxon>Dendroctonus</taxon>
    </lineage>
</organism>
<comment type="subcellular location">
    <subcellularLocation>
        <location evidence="1">Secreted</location>
    </subcellularLocation>
</comment>
<dbReference type="GO" id="GO:0005549">
    <property type="term" value="F:odorant binding"/>
    <property type="evidence" value="ECO:0007669"/>
    <property type="project" value="InterPro"/>
</dbReference>
<dbReference type="InterPro" id="IPR006170">
    <property type="entry name" value="PBP/GOBP"/>
</dbReference>
<dbReference type="GO" id="GO:0007608">
    <property type="term" value="P:sensory perception of smell"/>
    <property type="evidence" value="ECO:0007669"/>
    <property type="project" value="TreeGrafter"/>
</dbReference>
<dbReference type="InterPro" id="IPR036728">
    <property type="entry name" value="PBP_GOBP_sf"/>
</dbReference>
<dbReference type="PANTHER" id="PTHR11857:SF43">
    <property type="entry name" value="GEO07291P1-RELATED"/>
    <property type="match status" value="1"/>
</dbReference>
<dbReference type="AlphaFoldDB" id="A0A7U3U815"/>
<keyword evidence="3" id="KW-0964">Secreted</keyword>
<dbReference type="GO" id="GO:0005615">
    <property type="term" value="C:extracellular space"/>
    <property type="evidence" value="ECO:0007669"/>
    <property type="project" value="TreeGrafter"/>
</dbReference>
<reference evidence="5" key="1">
    <citation type="journal article" date="2020" name="Sci. Rep.">
        <title>Identification and motif analyses of candidate nonreceptor olfactory genes of Dendroctonus adjunctus Blandford (Coleoptera: Curculionidae) from the head transcriptome.</title>
        <authorList>
            <person name="Torres-Huerta B."/>
            <person name="Segura-Leon O.L."/>
            <person name="Aragon-Magadan M.A."/>
            <person name="Gonzalez-Hernandez H."/>
        </authorList>
    </citation>
    <scope>NUCLEOTIDE SEQUENCE</scope>
    <source>
        <tissue evidence="5">Head</tissue>
    </source>
</reference>
<protein>
    <submittedName>
        <fullName evidence="5">Odorant binding protein 24</fullName>
    </submittedName>
</protein>
<proteinExistence type="evidence at transcript level"/>
<dbReference type="SMART" id="SM00708">
    <property type="entry name" value="PhBP"/>
    <property type="match status" value="1"/>
</dbReference>
<dbReference type="Pfam" id="PF01395">
    <property type="entry name" value="PBP_GOBP"/>
    <property type="match status" value="1"/>
</dbReference>
<accession>A0A7U3U815</accession>